<dbReference type="AlphaFoldDB" id="A0A6A6QLF2"/>
<gene>
    <name evidence="3" type="ORF">BU16DRAFT_91217</name>
</gene>
<feature type="compositionally biased region" description="Pro residues" evidence="1">
    <location>
        <begin position="1"/>
        <end position="14"/>
    </location>
</feature>
<protein>
    <recommendedName>
        <fullName evidence="2">F-box domain-containing protein</fullName>
    </recommendedName>
</protein>
<evidence type="ECO:0000256" key="1">
    <source>
        <dbReference type="SAM" id="MobiDB-lite"/>
    </source>
</evidence>
<dbReference type="InterPro" id="IPR036047">
    <property type="entry name" value="F-box-like_dom_sf"/>
</dbReference>
<dbReference type="Proteomes" id="UP000799750">
    <property type="component" value="Unassembled WGS sequence"/>
</dbReference>
<proteinExistence type="predicted"/>
<dbReference type="PROSITE" id="PS50181">
    <property type="entry name" value="FBOX"/>
    <property type="match status" value="1"/>
</dbReference>
<sequence length="167" mass="19180">MAPHSPSPPTPPPKDIPRRSRLGTLERLPNEILCDIISYVPPDDISELRASCKFLNELVKVNEPQIARGIIDLRYPFLKAKIMPYGPVDPVDQLGDEVLVRASPMNPMWFFDMVVAQRMHICHCRECLSKMDTIFLCLDWWEETRKLRARIAPRVTNASAKTSKKLR</sequence>
<feature type="region of interest" description="Disordered" evidence="1">
    <location>
        <begin position="1"/>
        <end position="20"/>
    </location>
</feature>
<feature type="domain" description="F-box" evidence="2">
    <location>
        <begin position="22"/>
        <end position="70"/>
    </location>
</feature>
<accession>A0A6A6QLF2</accession>
<organism evidence="3 4">
    <name type="scientific">Lophium mytilinum</name>
    <dbReference type="NCBI Taxonomy" id="390894"/>
    <lineage>
        <taxon>Eukaryota</taxon>
        <taxon>Fungi</taxon>
        <taxon>Dikarya</taxon>
        <taxon>Ascomycota</taxon>
        <taxon>Pezizomycotina</taxon>
        <taxon>Dothideomycetes</taxon>
        <taxon>Pleosporomycetidae</taxon>
        <taxon>Mytilinidiales</taxon>
        <taxon>Mytilinidiaceae</taxon>
        <taxon>Lophium</taxon>
    </lineage>
</organism>
<keyword evidence="4" id="KW-1185">Reference proteome</keyword>
<dbReference type="Pfam" id="PF12937">
    <property type="entry name" value="F-box-like"/>
    <property type="match status" value="1"/>
</dbReference>
<dbReference type="InterPro" id="IPR001810">
    <property type="entry name" value="F-box_dom"/>
</dbReference>
<reference evidence="3" key="1">
    <citation type="journal article" date="2020" name="Stud. Mycol.">
        <title>101 Dothideomycetes genomes: a test case for predicting lifestyles and emergence of pathogens.</title>
        <authorList>
            <person name="Haridas S."/>
            <person name="Albert R."/>
            <person name="Binder M."/>
            <person name="Bloem J."/>
            <person name="Labutti K."/>
            <person name="Salamov A."/>
            <person name="Andreopoulos B."/>
            <person name="Baker S."/>
            <person name="Barry K."/>
            <person name="Bills G."/>
            <person name="Bluhm B."/>
            <person name="Cannon C."/>
            <person name="Castanera R."/>
            <person name="Culley D."/>
            <person name="Daum C."/>
            <person name="Ezra D."/>
            <person name="Gonzalez J."/>
            <person name="Henrissat B."/>
            <person name="Kuo A."/>
            <person name="Liang C."/>
            <person name="Lipzen A."/>
            <person name="Lutzoni F."/>
            <person name="Magnuson J."/>
            <person name="Mondo S."/>
            <person name="Nolan M."/>
            <person name="Ohm R."/>
            <person name="Pangilinan J."/>
            <person name="Park H.-J."/>
            <person name="Ramirez L."/>
            <person name="Alfaro M."/>
            <person name="Sun H."/>
            <person name="Tritt A."/>
            <person name="Yoshinaga Y."/>
            <person name="Zwiers L.-H."/>
            <person name="Turgeon B."/>
            <person name="Goodwin S."/>
            <person name="Spatafora J."/>
            <person name="Crous P."/>
            <person name="Grigoriev I."/>
        </authorList>
    </citation>
    <scope>NUCLEOTIDE SEQUENCE</scope>
    <source>
        <strain evidence="3">CBS 269.34</strain>
    </source>
</reference>
<dbReference type="CDD" id="cd09917">
    <property type="entry name" value="F-box_SF"/>
    <property type="match status" value="1"/>
</dbReference>
<evidence type="ECO:0000313" key="4">
    <source>
        <dbReference type="Proteomes" id="UP000799750"/>
    </source>
</evidence>
<evidence type="ECO:0000313" key="3">
    <source>
        <dbReference type="EMBL" id="KAF2492810.1"/>
    </source>
</evidence>
<evidence type="ECO:0000259" key="2">
    <source>
        <dbReference type="PROSITE" id="PS50181"/>
    </source>
</evidence>
<dbReference type="SUPFAM" id="SSF81383">
    <property type="entry name" value="F-box domain"/>
    <property type="match status" value="1"/>
</dbReference>
<dbReference type="EMBL" id="MU004193">
    <property type="protein sequence ID" value="KAF2492810.1"/>
    <property type="molecule type" value="Genomic_DNA"/>
</dbReference>
<name>A0A6A6QLF2_9PEZI</name>